<evidence type="ECO:0000313" key="1">
    <source>
        <dbReference type="EMBL" id="PDX81711.1"/>
    </source>
</evidence>
<dbReference type="EMBL" id="NMTY01000012">
    <property type="protein sequence ID" value="PDX81711.1"/>
    <property type="molecule type" value="Genomic_DNA"/>
</dbReference>
<comment type="caution">
    <text evidence="1">The sequence shown here is derived from an EMBL/GenBank/DDBJ whole genome shotgun (WGS) entry which is preliminary data.</text>
</comment>
<gene>
    <name evidence="1" type="ORF">CGS58_06455</name>
</gene>
<organism evidence="1 2">
    <name type="scientific">Faecalibacterium prausnitzii</name>
    <dbReference type="NCBI Taxonomy" id="853"/>
    <lineage>
        <taxon>Bacteria</taxon>
        <taxon>Bacillati</taxon>
        <taxon>Bacillota</taxon>
        <taxon>Clostridia</taxon>
        <taxon>Eubacteriales</taxon>
        <taxon>Oscillospiraceae</taxon>
        <taxon>Faecalibacterium</taxon>
    </lineage>
</organism>
<dbReference type="AlphaFoldDB" id="A0A2A7ARL9"/>
<reference evidence="1 2" key="1">
    <citation type="journal article" date="2017" name="Front. Microbiol.">
        <title>New Insights into the Diversity of the Genus Faecalibacterium.</title>
        <authorList>
            <person name="Benevides L."/>
            <person name="Burman S."/>
            <person name="Martin R."/>
            <person name="Robert V."/>
            <person name="Thomas M."/>
            <person name="Miquel S."/>
            <person name="Chain F."/>
            <person name="Sokol H."/>
            <person name="Bermudez-Humaran L.G."/>
            <person name="Morrison M."/>
            <person name="Langella P."/>
            <person name="Azevedo V.A."/>
            <person name="Chatel J.M."/>
            <person name="Soares S."/>
        </authorList>
    </citation>
    <scope>NUCLEOTIDE SEQUENCE [LARGE SCALE GENOMIC DNA]</scope>
    <source>
        <strain evidence="1 2">CNCM I 4575</strain>
    </source>
</reference>
<protein>
    <submittedName>
        <fullName evidence="1">Uncharacterized protein</fullName>
    </submittedName>
</protein>
<dbReference type="Proteomes" id="UP000220005">
    <property type="component" value="Unassembled WGS sequence"/>
</dbReference>
<name>A0A2A7ARL9_9FIRM</name>
<accession>A0A2A7ARL9</accession>
<dbReference type="RefSeq" id="WP_097839355.1">
    <property type="nucleotide sequence ID" value="NZ_NMTY01000012.1"/>
</dbReference>
<sequence>MEYTSQSVLHFPAAYAPISEDEMIYLDGGDAISPQQFTFNLVTNLIRLMGQAAFSGALNGLSNMRNDGLTTGGAIAHYWNRQNTVGKVATVVFTGFAGYAVYIYCVSLVNNVLNLYTSAKNSITGADQTTTDTTAAASSDPTTAATAALTAA</sequence>
<evidence type="ECO:0000313" key="2">
    <source>
        <dbReference type="Proteomes" id="UP000220005"/>
    </source>
</evidence>
<proteinExistence type="predicted"/>